<dbReference type="AlphaFoldDB" id="A0A9N9D9I1"/>
<sequence>RIIPKNLSTSVHQIRESSIDFDNISAPARIIPRISAETSISKRSFN</sequence>
<accession>A0A9N9D9I1</accession>
<gene>
    <name evidence="1" type="ORF">FCALED_LOCUS10063</name>
</gene>
<reference evidence="1" key="1">
    <citation type="submission" date="2021-06" db="EMBL/GenBank/DDBJ databases">
        <authorList>
            <person name="Kallberg Y."/>
            <person name="Tangrot J."/>
            <person name="Rosling A."/>
        </authorList>
    </citation>
    <scope>NUCLEOTIDE SEQUENCE</scope>
    <source>
        <strain evidence="1">UK204</strain>
    </source>
</reference>
<name>A0A9N9D9I1_9GLOM</name>
<feature type="non-terminal residue" evidence="1">
    <location>
        <position position="1"/>
    </location>
</feature>
<organism evidence="1 2">
    <name type="scientific">Funneliformis caledonium</name>
    <dbReference type="NCBI Taxonomy" id="1117310"/>
    <lineage>
        <taxon>Eukaryota</taxon>
        <taxon>Fungi</taxon>
        <taxon>Fungi incertae sedis</taxon>
        <taxon>Mucoromycota</taxon>
        <taxon>Glomeromycotina</taxon>
        <taxon>Glomeromycetes</taxon>
        <taxon>Glomerales</taxon>
        <taxon>Glomeraceae</taxon>
        <taxon>Funneliformis</taxon>
    </lineage>
</organism>
<comment type="caution">
    <text evidence="1">The sequence shown here is derived from an EMBL/GenBank/DDBJ whole genome shotgun (WGS) entry which is preliminary data.</text>
</comment>
<protein>
    <submittedName>
        <fullName evidence="1">5066_t:CDS:1</fullName>
    </submittedName>
</protein>
<dbReference type="EMBL" id="CAJVPQ010003542">
    <property type="protein sequence ID" value="CAG8630901.1"/>
    <property type="molecule type" value="Genomic_DNA"/>
</dbReference>
<proteinExistence type="predicted"/>
<dbReference type="Proteomes" id="UP000789570">
    <property type="component" value="Unassembled WGS sequence"/>
</dbReference>
<evidence type="ECO:0000313" key="1">
    <source>
        <dbReference type="EMBL" id="CAG8630901.1"/>
    </source>
</evidence>
<keyword evidence="2" id="KW-1185">Reference proteome</keyword>
<evidence type="ECO:0000313" key="2">
    <source>
        <dbReference type="Proteomes" id="UP000789570"/>
    </source>
</evidence>